<name>A0A9P6WSK9_RHIOR</name>
<proteinExistence type="predicted"/>
<protein>
    <submittedName>
        <fullName evidence="4">Uncharacterized protein</fullName>
    </submittedName>
</protein>
<dbReference type="SUPFAM" id="SSF56935">
    <property type="entry name" value="Porins"/>
    <property type="match status" value="1"/>
</dbReference>
<evidence type="ECO:0000256" key="2">
    <source>
        <dbReference type="ARBA" id="ARBA00023136"/>
    </source>
</evidence>
<keyword evidence="2" id="KW-0472">Membrane</keyword>
<accession>A0A9P6WSK9</accession>
<sequence>MADFAFDIGSVPFTVNAGARYVDTKVDSFGYHPIQLPNGSTGYTDTPVSKDGSYDDLLPSFNMTAELSHGLLLRAAAAPPAGAPTVSPTAILS</sequence>
<dbReference type="PANTHER" id="PTHR40980:SF3">
    <property type="entry name" value="TONB-DEPENDENT RECEPTOR-LIKE BETA-BARREL DOMAIN-CONTAINING PROTEIN"/>
    <property type="match status" value="1"/>
</dbReference>
<dbReference type="PANTHER" id="PTHR40980">
    <property type="entry name" value="PLUG DOMAIN-CONTAINING PROTEIN"/>
    <property type="match status" value="1"/>
</dbReference>
<dbReference type="AlphaFoldDB" id="A0A9P6WSK9"/>
<keyword evidence="3" id="KW-0998">Cell outer membrane</keyword>
<organism evidence="4 5">
    <name type="scientific">Rhizopus oryzae</name>
    <name type="common">Mucormycosis agent</name>
    <name type="synonym">Rhizopus arrhizus var. delemar</name>
    <dbReference type="NCBI Taxonomy" id="64495"/>
    <lineage>
        <taxon>Eukaryota</taxon>
        <taxon>Fungi</taxon>
        <taxon>Fungi incertae sedis</taxon>
        <taxon>Mucoromycota</taxon>
        <taxon>Mucoromycotina</taxon>
        <taxon>Mucoromycetes</taxon>
        <taxon>Mucorales</taxon>
        <taxon>Mucorineae</taxon>
        <taxon>Rhizopodaceae</taxon>
        <taxon>Rhizopus</taxon>
    </lineage>
</organism>
<evidence type="ECO:0000313" key="4">
    <source>
        <dbReference type="EMBL" id="KAG1275466.1"/>
    </source>
</evidence>
<evidence type="ECO:0000256" key="3">
    <source>
        <dbReference type="ARBA" id="ARBA00023237"/>
    </source>
</evidence>
<evidence type="ECO:0000256" key="1">
    <source>
        <dbReference type="ARBA" id="ARBA00004442"/>
    </source>
</evidence>
<comment type="subcellular location">
    <subcellularLocation>
        <location evidence="1">Cell outer membrane</location>
    </subcellularLocation>
</comment>
<dbReference type="InterPro" id="IPR036942">
    <property type="entry name" value="Beta-barrel_TonB_sf"/>
</dbReference>
<comment type="caution">
    <text evidence="4">The sequence shown here is derived from an EMBL/GenBank/DDBJ whole genome shotgun (WGS) entry which is preliminary data.</text>
</comment>
<evidence type="ECO:0000313" key="5">
    <source>
        <dbReference type="Proteomes" id="UP000716291"/>
    </source>
</evidence>
<dbReference type="EMBL" id="JAANQT010010078">
    <property type="protein sequence ID" value="KAG1275466.1"/>
    <property type="molecule type" value="Genomic_DNA"/>
</dbReference>
<dbReference type="Gene3D" id="2.40.170.20">
    <property type="entry name" value="TonB-dependent receptor, beta-barrel domain"/>
    <property type="match status" value="1"/>
</dbReference>
<keyword evidence="5" id="KW-1185">Reference proteome</keyword>
<reference evidence="4" key="1">
    <citation type="journal article" date="2020" name="Microb. Genom.">
        <title>Genetic diversity of clinical and environmental Mucorales isolates obtained from an investigation of mucormycosis cases among solid organ transplant recipients.</title>
        <authorList>
            <person name="Nguyen M.H."/>
            <person name="Kaul D."/>
            <person name="Muto C."/>
            <person name="Cheng S.J."/>
            <person name="Richter R.A."/>
            <person name="Bruno V.M."/>
            <person name="Liu G."/>
            <person name="Beyhan S."/>
            <person name="Sundermann A.J."/>
            <person name="Mounaud S."/>
            <person name="Pasculle A.W."/>
            <person name="Nierman W.C."/>
            <person name="Driscoll E."/>
            <person name="Cumbie R."/>
            <person name="Clancy C.J."/>
            <person name="Dupont C.L."/>
        </authorList>
    </citation>
    <scope>NUCLEOTIDE SEQUENCE</scope>
    <source>
        <strain evidence="4">GL11</strain>
    </source>
</reference>
<gene>
    <name evidence="4" type="ORF">G6F64_014886</name>
</gene>
<dbReference type="Proteomes" id="UP000716291">
    <property type="component" value="Unassembled WGS sequence"/>
</dbReference>